<keyword evidence="1" id="KW-1133">Transmembrane helix</keyword>
<proteinExistence type="predicted"/>
<comment type="caution">
    <text evidence="2">The sequence shown here is derived from an EMBL/GenBank/DDBJ whole genome shotgun (WGS) entry which is preliminary data.</text>
</comment>
<dbReference type="AlphaFoldDB" id="A0A8H6S262"/>
<evidence type="ECO:0000313" key="3">
    <source>
        <dbReference type="Proteomes" id="UP000613580"/>
    </source>
</evidence>
<feature type="transmembrane region" description="Helical" evidence="1">
    <location>
        <begin position="60"/>
        <end position="81"/>
    </location>
</feature>
<keyword evidence="1" id="KW-0472">Membrane</keyword>
<dbReference type="Proteomes" id="UP000613580">
    <property type="component" value="Unassembled WGS sequence"/>
</dbReference>
<gene>
    <name evidence="2" type="ORF">HMN09_01245500</name>
</gene>
<evidence type="ECO:0000313" key="2">
    <source>
        <dbReference type="EMBL" id="KAF7291544.1"/>
    </source>
</evidence>
<sequence>MSAPVLRSSALTVAAITFDDRAAPRIGRLGQVLLEFLLISSSSFALTTALLPLFGLRTTLGTVALVTASCSIFVVVVVDLLRGHSPSQDLDAEGSRDELDKTLVRFLVPFPWREKTGMTEAV</sequence>
<keyword evidence="3" id="KW-1185">Reference proteome</keyword>
<organism evidence="2 3">
    <name type="scientific">Mycena chlorophos</name>
    <name type="common">Agaric fungus</name>
    <name type="synonym">Agaricus chlorophos</name>
    <dbReference type="NCBI Taxonomy" id="658473"/>
    <lineage>
        <taxon>Eukaryota</taxon>
        <taxon>Fungi</taxon>
        <taxon>Dikarya</taxon>
        <taxon>Basidiomycota</taxon>
        <taxon>Agaricomycotina</taxon>
        <taxon>Agaricomycetes</taxon>
        <taxon>Agaricomycetidae</taxon>
        <taxon>Agaricales</taxon>
        <taxon>Marasmiineae</taxon>
        <taxon>Mycenaceae</taxon>
        <taxon>Mycena</taxon>
    </lineage>
</organism>
<keyword evidence="1" id="KW-0812">Transmembrane</keyword>
<feature type="transmembrane region" description="Helical" evidence="1">
    <location>
        <begin position="32"/>
        <end position="54"/>
    </location>
</feature>
<reference evidence="2" key="1">
    <citation type="submission" date="2020-05" db="EMBL/GenBank/DDBJ databases">
        <title>Mycena genomes resolve the evolution of fungal bioluminescence.</title>
        <authorList>
            <person name="Tsai I.J."/>
        </authorList>
    </citation>
    <scope>NUCLEOTIDE SEQUENCE</scope>
    <source>
        <strain evidence="2">110903Hualien_Pintung</strain>
    </source>
</reference>
<name>A0A8H6S262_MYCCL</name>
<accession>A0A8H6S262</accession>
<evidence type="ECO:0000256" key="1">
    <source>
        <dbReference type="SAM" id="Phobius"/>
    </source>
</evidence>
<protein>
    <submittedName>
        <fullName evidence="2">Uncharacterized protein</fullName>
    </submittedName>
</protein>
<dbReference type="EMBL" id="JACAZE010000024">
    <property type="protein sequence ID" value="KAF7291544.1"/>
    <property type="molecule type" value="Genomic_DNA"/>
</dbReference>